<dbReference type="OrthoDB" id="322882at2759"/>
<organism evidence="2 3">
    <name type="scientific">Stentor coeruleus</name>
    <dbReference type="NCBI Taxonomy" id="5963"/>
    <lineage>
        <taxon>Eukaryota</taxon>
        <taxon>Sar</taxon>
        <taxon>Alveolata</taxon>
        <taxon>Ciliophora</taxon>
        <taxon>Postciliodesmatophora</taxon>
        <taxon>Heterotrichea</taxon>
        <taxon>Heterotrichida</taxon>
        <taxon>Stentoridae</taxon>
        <taxon>Stentor</taxon>
    </lineage>
</organism>
<sequence>MKEIIKKDRLGKASKKSGKKKGDCIEDRQKEYLGMRTKYLSQGLTQNCLMIGRRISVHPGIPDKLKSINLLERVLAVISEFIMNDLEAVLFAQYLESFAWNDKDFSIDTLLSLTALSVKNSLSEKFSVFHEHLFQSLPSFSSSYKRFLRKYSKNFSFDIKTLNSKLSAYTSQEFYSSPNKIVDYNFYVDEILKSSLAYNIDIEPKNDKKNKSNMKNLSKKDKKNIKDKEKPVNQQIGFPLPTGEIYNPALTLARDDSQVTDMMWLSRQGSVQETGKKITTPRGFGNFFMHEDPREQVKILASRSSSAQAGFS</sequence>
<reference evidence="2 3" key="1">
    <citation type="submission" date="2016-11" db="EMBL/GenBank/DDBJ databases">
        <title>The macronuclear genome of Stentor coeruleus: a giant cell with tiny introns.</title>
        <authorList>
            <person name="Slabodnick M."/>
            <person name="Ruby J.G."/>
            <person name="Reiff S.B."/>
            <person name="Swart E.C."/>
            <person name="Gosai S."/>
            <person name="Prabakaran S."/>
            <person name="Witkowska E."/>
            <person name="Larue G.E."/>
            <person name="Fisher S."/>
            <person name="Freeman R.M."/>
            <person name="Gunawardena J."/>
            <person name="Chu W."/>
            <person name="Stover N.A."/>
            <person name="Gregory B.D."/>
            <person name="Nowacki M."/>
            <person name="Derisi J."/>
            <person name="Roy S.W."/>
            <person name="Marshall W.F."/>
            <person name="Sood P."/>
        </authorList>
    </citation>
    <scope>NUCLEOTIDE SEQUENCE [LARGE SCALE GENOMIC DNA]</scope>
    <source>
        <strain evidence="2">WM001</strain>
    </source>
</reference>
<accession>A0A1R2AX56</accession>
<dbReference type="AlphaFoldDB" id="A0A1R2AX56"/>
<gene>
    <name evidence="2" type="ORF">SteCoe_33273</name>
</gene>
<name>A0A1R2AX56_9CILI</name>
<protein>
    <submittedName>
        <fullName evidence="2">Uncharacterized protein</fullName>
    </submittedName>
</protein>
<evidence type="ECO:0000313" key="2">
    <source>
        <dbReference type="EMBL" id="OMJ69104.1"/>
    </source>
</evidence>
<keyword evidence="3" id="KW-1185">Reference proteome</keyword>
<evidence type="ECO:0000313" key="3">
    <source>
        <dbReference type="Proteomes" id="UP000187209"/>
    </source>
</evidence>
<feature type="compositionally biased region" description="Basic and acidic residues" evidence="1">
    <location>
        <begin position="1"/>
        <end position="11"/>
    </location>
</feature>
<proteinExistence type="predicted"/>
<comment type="caution">
    <text evidence="2">The sequence shown here is derived from an EMBL/GenBank/DDBJ whole genome shotgun (WGS) entry which is preliminary data.</text>
</comment>
<dbReference type="EMBL" id="MPUH01001240">
    <property type="protein sequence ID" value="OMJ69104.1"/>
    <property type="molecule type" value="Genomic_DNA"/>
</dbReference>
<feature type="region of interest" description="Disordered" evidence="1">
    <location>
        <begin position="205"/>
        <end position="234"/>
    </location>
</feature>
<evidence type="ECO:0000256" key="1">
    <source>
        <dbReference type="SAM" id="MobiDB-lite"/>
    </source>
</evidence>
<dbReference type="Proteomes" id="UP000187209">
    <property type="component" value="Unassembled WGS sequence"/>
</dbReference>
<feature type="region of interest" description="Disordered" evidence="1">
    <location>
        <begin position="1"/>
        <end position="21"/>
    </location>
</feature>